<accession>A0A445JK05</accession>
<protein>
    <submittedName>
        <fullName evidence="2">Protein FAR1-RELATED SEQUENCE 5</fullName>
    </submittedName>
</protein>
<gene>
    <name evidence="2" type="ORF">D0Y65_021614</name>
</gene>
<keyword evidence="3" id="KW-1185">Reference proteome</keyword>
<evidence type="ECO:0000259" key="1">
    <source>
        <dbReference type="Pfam" id="PF10551"/>
    </source>
</evidence>
<sequence>MCAPFVNHCGGYDKVGFIRKDIYNQEVCMRKQHTSYASGALKYLHDLCKKDPMMYVSYTVGEGSRLQRLFWCDAESQLFYEVFGDVLAFDATYKKNKYLCSFVVFSGVNHHNQTIVFGVAIVADETEETYVWLLEQFLEAMKGKTPFSILTDGDLAMRNAITRVMLGVFHRLCARHLFRNALSHVRDKQVLKWLKKLMLCDFEVIEFKKNGKEMVVTFQLEDNSWIAKLYEKRMKWSPTHLRGNFFAGIWTTSRYYFSTHGNEVLQTNLRSLERSADYLLTKEMFILFQSYVSRTIKLRVVDCKEMVMFSVYTVVKYCSGSVWRVSYCPSTIHLSWCCMRMQSIGLPCDHILAVLVCLNFTELPSSLVLNSWSKSATEVSREICEAAYRDQKEYDKMLHFLSNELRRIKSKKNKQPYFNANDNQQADNYDGILDPIVVRTKGCRQVRIDESGKRRRIQSYGQYGGMGHNKRSCTNPPRNANVPVSGSFISSSKQTNIVCQPTDEYNYELDYPLESNL</sequence>
<comment type="caution">
    <text evidence="2">The sequence shown here is derived from an EMBL/GenBank/DDBJ whole genome shotgun (WGS) entry which is preliminary data.</text>
</comment>
<proteinExistence type="predicted"/>
<dbReference type="AlphaFoldDB" id="A0A445JK05"/>
<evidence type="ECO:0000313" key="3">
    <source>
        <dbReference type="Proteomes" id="UP000289340"/>
    </source>
</evidence>
<dbReference type="PANTHER" id="PTHR47718">
    <property type="entry name" value="OS01G0519700 PROTEIN"/>
    <property type="match status" value="1"/>
</dbReference>
<dbReference type="Pfam" id="PF10551">
    <property type="entry name" value="MULE"/>
    <property type="match status" value="1"/>
</dbReference>
<reference evidence="2 3" key="1">
    <citation type="submission" date="2018-09" db="EMBL/GenBank/DDBJ databases">
        <title>A high-quality reference genome of wild soybean provides a powerful tool to mine soybean genomes.</title>
        <authorList>
            <person name="Xie M."/>
            <person name="Chung C.Y.L."/>
            <person name="Li M.-W."/>
            <person name="Wong F.-L."/>
            <person name="Chan T.-F."/>
            <person name="Lam H.-M."/>
        </authorList>
    </citation>
    <scope>NUCLEOTIDE SEQUENCE [LARGE SCALE GENOMIC DNA]</scope>
    <source>
        <strain evidence="3">cv. W05</strain>
        <tissue evidence="2">Hypocotyl of etiolated seedlings</tissue>
    </source>
</reference>
<dbReference type="PANTHER" id="PTHR47718:SF15">
    <property type="entry name" value="PROTEIN FAR1-RELATED SEQUENCE 5-LIKE"/>
    <property type="match status" value="1"/>
</dbReference>
<name>A0A445JK05_GLYSO</name>
<dbReference type="InterPro" id="IPR018289">
    <property type="entry name" value="MULE_transposase_dom"/>
</dbReference>
<organism evidence="2 3">
    <name type="scientific">Glycine soja</name>
    <name type="common">Wild soybean</name>
    <dbReference type="NCBI Taxonomy" id="3848"/>
    <lineage>
        <taxon>Eukaryota</taxon>
        <taxon>Viridiplantae</taxon>
        <taxon>Streptophyta</taxon>
        <taxon>Embryophyta</taxon>
        <taxon>Tracheophyta</taxon>
        <taxon>Spermatophyta</taxon>
        <taxon>Magnoliopsida</taxon>
        <taxon>eudicotyledons</taxon>
        <taxon>Gunneridae</taxon>
        <taxon>Pentapetalae</taxon>
        <taxon>rosids</taxon>
        <taxon>fabids</taxon>
        <taxon>Fabales</taxon>
        <taxon>Fabaceae</taxon>
        <taxon>Papilionoideae</taxon>
        <taxon>50 kb inversion clade</taxon>
        <taxon>NPAAA clade</taxon>
        <taxon>indigoferoid/millettioid clade</taxon>
        <taxon>Phaseoleae</taxon>
        <taxon>Glycine</taxon>
        <taxon>Glycine subgen. Soja</taxon>
    </lineage>
</organism>
<dbReference type="Proteomes" id="UP000289340">
    <property type="component" value="Chromosome 8"/>
</dbReference>
<feature type="domain" description="MULE transposase" evidence="1">
    <location>
        <begin position="86"/>
        <end position="180"/>
    </location>
</feature>
<dbReference type="EMBL" id="QZWG01000008">
    <property type="protein sequence ID" value="RZB98812.1"/>
    <property type="molecule type" value="Genomic_DNA"/>
</dbReference>
<evidence type="ECO:0000313" key="2">
    <source>
        <dbReference type="EMBL" id="RZB98812.1"/>
    </source>
</evidence>